<keyword evidence="4" id="KW-0808">Transferase</keyword>
<accession>A0AAD7MZ88</accession>
<dbReference type="InterPro" id="IPR017441">
    <property type="entry name" value="Protein_kinase_ATP_BS"/>
</dbReference>
<proteinExistence type="inferred from homology"/>
<dbReference type="PANTHER" id="PTHR24347">
    <property type="entry name" value="SERINE/THREONINE-PROTEIN KINASE"/>
    <property type="match status" value="1"/>
</dbReference>
<evidence type="ECO:0000256" key="2">
    <source>
        <dbReference type="ARBA" id="ARBA00022840"/>
    </source>
</evidence>
<dbReference type="FunFam" id="3.30.200.20:FF:000153">
    <property type="entry name" value="Calcium/calmodulin-dependent protein kinase type I"/>
    <property type="match status" value="1"/>
</dbReference>
<feature type="region of interest" description="Disordered" evidence="5">
    <location>
        <begin position="346"/>
        <end position="389"/>
    </location>
</feature>
<dbReference type="Proteomes" id="UP001215598">
    <property type="component" value="Unassembled WGS sequence"/>
</dbReference>
<dbReference type="PROSITE" id="PS00107">
    <property type="entry name" value="PROTEIN_KINASE_ATP"/>
    <property type="match status" value="1"/>
</dbReference>
<comment type="caution">
    <text evidence="7">The sequence shown here is derived from an EMBL/GenBank/DDBJ whole genome shotgun (WGS) entry which is preliminary data.</text>
</comment>
<dbReference type="AlphaFoldDB" id="A0AAD7MZ88"/>
<dbReference type="SUPFAM" id="SSF56112">
    <property type="entry name" value="Protein kinase-like (PK-like)"/>
    <property type="match status" value="1"/>
</dbReference>
<dbReference type="EMBL" id="JARKIB010000117">
    <property type="protein sequence ID" value="KAJ7737313.1"/>
    <property type="molecule type" value="Genomic_DNA"/>
</dbReference>
<dbReference type="Gene3D" id="3.30.200.20">
    <property type="entry name" value="Phosphorylase Kinase, domain 1"/>
    <property type="match status" value="1"/>
</dbReference>
<evidence type="ECO:0000256" key="3">
    <source>
        <dbReference type="PROSITE-ProRule" id="PRU10141"/>
    </source>
</evidence>
<keyword evidence="8" id="KW-1185">Reference proteome</keyword>
<dbReference type="Pfam" id="PF00069">
    <property type="entry name" value="Pkinase"/>
    <property type="match status" value="1"/>
</dbReference>
<dbReference type="PROSITE" id="PS00108">
    <property type="entry name" value="PROTEIN_KINASE_ST"/>
    <property type="match status" value="1"/>
</dbReference>
<evidence type="ECO:0000259" key="6">
    <source>
        <dbReference type="PROSITE" id="PS50011"/>
    </source>
</evidence>
<keyword evidence="4" id="KW-0723">Serine/threonine-protein kinase</keyword>
<dbReference type="SMART" id="SM00220">
    <property type="entry name" value="S_TKc"/>
    <property type="match status" value="1"/>
</dbReference>
<dbReference type="Gene3D" id="1.10.510.10">
    <property type="entry name" value="Transferase(Phosphotransferase) domain 1"/>
    <property type="match status" value="1"/>
</dbReference>
<feature type="domain" description="Protein kinase" evidence="6">
    <location>
        <begin position="10"/>
        <end position="271"/>
    </location>
</feature>
<dbReference type="CDD" id="cd05117">
    <property type="entry name" value="STKc_CAMK"/>
    <property type="match status" value="1"/>
</dbReference>
<feature type="compositionally biased region" description="Polar residues" evidence="5">
    <location>
        <begin position="356"/>
        <end position="368"/>
    </location>
</feature>
<dbReference type="FunFam" id="1.10.510.10:FF:000571">
    <property type="entry name" value="Maternal embryonic leucine zipper kinase"/>
    <property type="match status" value="1"/>
</dbReference>
<reference evidence="7" key="1">
    <citation type="submission" date="2023-03" db="EMBL/GenBank/DDBJ databases">
        <title>Massive genome expansion in bonnet fungi (Mycena s.s.) driven by repeated elements and novel gene families across ecological guilds.</title>
        <authorList>
            <consortium name="Lawrence Berkeley National Laboratory"/>
            <person name="Harder C.B."/>
            <person name="Miyauchi S."/>
            <person name="Viragh M."/>
            <person name="Kuo A."/>
            <person name="Thoen E."/>
            <person name="Andreopoulos B."/>
            <person name="Lu D."/>
            <person name="Skrede I."/>
            <person name="Drula E."/>
            <person name="Henrissat B."/>
            <person name="Morin E."/>
            <person name="Kohler A."/>
            <person name="Barry K."/>
            <person name="LaButti K."/>
            <person name="Morin E."/>
            <person name="Salamov A."/>
            <person name="Lipzen A."/>
            <person name="Mereny Z."/>
            <person name="Hegedus B."/>
            <person name="Baldrian P."/>
            <person name="Stursova M."/>
            <person name="Weitz H."/>
            <person name="Taylor A."/>
            <person name="Grigoriev I.V."/>
            <person name="Nagy L.G."/>
            <person name="Martin F."/>
            <person name="Kauserud H."/>
        </authorList>
    </citation>
    <scope>NUCLEOTIDE SEQUENCE</scope>
    <source>
        <strain evidence="7">CBHHK182m</strain>
    </source>
</reference>
<sequence length="389" mass="43189">MPNTTVPCQYRTGKTLGSGTYAIVKEAIHIKTGKYYACKVINKKLMEGREHMVRNEIAVLKRISSGNPNVVTLHDYFETSHNLYLCFDLCTGGELFDRICAKGNYYEADAAALVRTILTAVSYIHAAGIVHRDLKPENLLFRTPAEDADIMIADFGLSRIMEEEKLSLLTEICGTPGYMAPEIFLKTGHSKPVDVWAMGVVTYFLLAGYTPFDRDTPKAEMEAIIAGDYKFEPEEYWANVSPTARDFVRACLTIDPERRPTAQGALEHKWLAASTPHFVPDPDSGSPTDLLPHVKKAFNAKLTWKKAAFSIKALNRMASLAGSHPLGKEAAELSENVRQYKEESAQEVMEDASIMHSHNLQHPSESSSGNGGVSPKDVTERFAKTRLEE</sequence>
<name>A0AAD7MZ88_9AGAR</name>
<comment type="similarity">
    <text evidence="4">Belongs to the protein kinase superfamily.</text>
</comment>
<dbReference type="InterPro" id="IPR011009">
    <property type="entry name" value="Kinase-like_dom_sf"/>
</dbReference>
<keyword evidence="1 3" id="KW-0547">Nucleotide-binding</keyword>
<dbReference type="GO" id="GO:0004674">
    <property type="term" value="F:protein serine/threonine kinase activity"/>
    <property type="evidence" value="ECO:0007669"/>
    <property type="project" value="UniProtKB-KW"/>
</dbReference>
<feature type="compositionally biased region" description="Basic and acidic residues" evidence="5">
    <location>
        <begin position="377"/>
        <end position="389"/>
    </location>
</feature>
<keyword evidence="4" id="KW-0418">Kinase</keyword>
<dbReference type="InterPro" id="IPR000719">
    <property type="entry name" value="Prot_kinase_dom"/>
</dbReference>
<gene>
    <name evidence="7" type="ORF">B0H16DRAFT_1325938</name>
</gene>
<dbReference type="PROSITE" id="PS50011">
    <property type="entry name" value="PROTEIN_KINASE_DOM"/>
    <property type="match status" value="1"/>
</dbReference>
<organism evidence="7 8">
    <name type="scientific">Mycena metata</name>
    <dbReference type="NCBI Taxonomy" id="1033252"/>
    <lineage>
        <taxon>Eukaryota</taxon>
        <taxon>Fungi</taxon>
        <taxon>Dikarya</taxon>
        <taxon>Basidiomycota</taxon>
        <taxon>Agaricomycotina</taxon>
        <taxon>Agaricomycetes</taxon>
        <taxon>Agaricomycetidae</taxon>
        <taxon>Agaricales</taxon>
        <taxon>Marasmiineae</taxon>
        <taxon>Mycenaceae</taxon>
        <taxon>Mycena</taxon>
    </lineage>
</organism>
<dbReference type="GO" id="GO:0005524">
    <property type="term" value="F:ATP binding"/>
    <property type="evidence" value="ECO:0007669"/>
    <property type="project" value="UniProtKB-UniRule"/>
</dbReference>
<evidence type="ECO:0000256" key="5">
    <source>
        <dbReference type="SAM" id="MobiDB-lite"/>
    </source>
</evidence>
<evidence type="ECO:0000256" key="1">
    <source>
        <dbReference type="ARBA" id="ARBA00022741"/>
    </source>
</evidence>
<feature type="binding site" evidence="3">
    <location>
        <position position="39"/>
    </location>
    <ligand>
        <name>ATP</name>
        <dbReference type="ChEBI" id="CHEBI:30616"/>
    </ligand>
</feature>
<evidence type="ECO:0000256" key="4">
    <source>
        <dbReference type="RuleBase" id="RU000304"/>
    </source>
</evidence>
<protein>
    <submittedName>
        <fullName evidence="7">Pkinase-domain-containing protein</fullName>
    </submittedName>
</protein>
<evidence type="ECO:0000313" key="7">
    <source>
        <dbReference type="EMBL" id="KAJ7737313.1"/>
    </source>
</evidence>
<keyword evidence="2 3" id="KW-0067">ATP-binding</keyword>
<evidence type="ECO:0000313" key="8">
    <source>
        <dbReference type="Proteomes" id="UP001215598"/>
    </source>
</evidence>
<dbReference type="InterPro" id="IPR008271">
    <property type="entry name" value="Ser/Thr_kinase_AS"/>
</dbReference>